<dbReference type="InterPro" id="IPR016047">
    <property type="entry name" value="M23ase_b-sheet_dom"/>
</dbReference>
<dbReference type="PANTHER" id="PTHR21666">
    <property type="entry name" value="PEPTIDASE-RELATED"/>
    <property type="match status" value="1"/>
</dbReference>
<dbReference type="Pfam" id="PF01551">
    <property type="entry name" value="Peptidase_M23"/>
    <property type="match status" value="1"/>
</dbReference>
<dbReference type="OrthoDB" id="9795421at2"/>
<dbReference type="InterPro" id="IPR050570">
    <property type="entry name" value="Cell_wall_metabolism_enzyme"/>
</dbReference>
<dbReference type="PROSITE" id="PS51782">
    <property type="entry name" value="LYSM"/>
    <property type="match status" value="2"/>
</dbReference>
<feature type="region of interest" description="Disordered" evidence="1">
    <location>
        <begin position="146"/>
        <end position="193"/>
    </location>
</feature>
<dbReference type="SUPFAM" id="SSF51261">
    <property type="entry name" value="Duplicated hybrid motif"/>
    <property type="match status" value="1"/>
</dbReference>
<dbReference type="STRING" id="48727.SAMN05192555_101338"/>
<reference evidence="4" key="1">
    <citation type="submission" date="2016-10" db="EMBL/GenBank/DDBJ databases">
        <authorList>
            <person name="Varghese N."/>
            <person name="Submissions S."/>
        </authorList>
    </citation>
    <scope>NUCLEOTIDE SEQUENCE [LARGE SCALE GENOMIC DNA]</scope>
    <source>
        <strain evidence="4">AAP</strain>
    </source>
</reference>
<proteinExistence type="predicted"/>
<dbReference type="GO" id="GO:0004222">
    <property type="term" value="F:metalloendopeptidase activity"/>
    <property type="evidence" value="ECO:0007669"/>
    <property type="project" value="TreeGrafter"/>
</dbReference>
<evidence type="ECO:0000256" key="1">
    <source>
        <dbReference type="SAM" id="MobiDB-lite"/>
    </source>
</evidence>
<dbReference type="AlphaFoldDB" id="A0A1G9F8S0"/>
<dbReference type="CDD" id="cd00118">
    <property type="entry name" value="LysM"/>
    <property type="match status" value="2"/>
</dbReference>
<dbReference type="EMBL" id="FNGH01000001">
    <property type="protein sequence ID" value="SDK84750.1"/>
    <property type="molecule type" value="Genomic_DNA"/>
</dbReference>
<feature type="compositionally biased region" description="Low complexity" evidence="1">
    <location>
        <begin position="155"/>
        <end position="176"/>
    </location>
</feature>
<sequence>MDQRAVAGKGSDPRHFVLILLLAWLLAGCAGPSSSSQRLDSINGQWITVQRGDTLGAIAARADVPLERLTRFNPGVEPQRLAVGQRLLIPTQQERAPSGGPYRYQVRPGDTYSGIARRFGTNPARVQAANSNTPANRLQVGQVIQVPLSGGSGSGSSTASASNSGTTASSGSASSAPAQRPDPGNLPSSARNWPWPLDDYRVVRRFGPDDRGTLQPMLLANQNGSDAKAVADGQVRFAGSMRQLGRVVIVHHDGNLQSVYALCGELKVADGQSITQGTPVCQVDYSNSTERYDLLFDLRHGGKPVDPAKVLR</sequence>
<protein>
    <submittedName>
        <fullName evidence="3">LysM domain-containing protein</fullName>
    </submittedName>
</protein>
<evidence type="ECO:0000259" key="2">
    <source>
        <dbReference type="PROSITE" id="PS51782"/>
    </source>
</evidence>
<dbReference type="RefSeq" id="WP_089656776.1">
    <property type="nucleotide sequence ID" value="NZ_FNGH01000001.1"/>
</dbReference>
<feature type="domain" description="LysM" evidence="2">
    <location>
        <begin position="45"/>
        <end position="89"/>
    </location>
</feature>
<keyword evidence="4" id="KW-1185">Reference proteome</keyword>
<organism evidence="3 4">
    <name type="scientific">Franzmannia pantelleriensis</name>
    <dbReference type="NCBI Taxonomy" id="48727"/>
    <lineage>
        <taxon>Bacteria</taxon>
        <taxon>Pseudomonadati</taxon>
        <taxon>Pseudomonadota</taxon>
        <taxon>Gammaproteobacteria</taxon>
        <taxon>Oceanospirillales</taxon>
        <taxon>Halomonadaceae</taxon>
        <taxon>Franzmannia</taxon>
    </lineage>
</organism>
<feature type="domain" description="LysM" evidence="2">
    <location>
        <begin position="102"/>
        <end position="146"/>
    </location>
</feature>
<gene>
    <name evidence="3" type="ORF">SAMN05192555_101338</name>
</gene>
<dbReference type="PROSITE" id="PS51257">
    <property type="entry name" value="PROKAR_LIPOPROTEIN"/>
    <property type="match status" value="1"/>
</dbReference>
<dbReference type="InterPro" id="IPR011055">
    <property type="entry name" value="Dup_hybrid_motif"/>
</dbReference>
<dbReference type="CDD" id="cd12797">
    <property type="entry name" value="M23_peptidase"/>
    <property type="match status" value="1"/>
</dbReference>
<dbReference type="Proteomes" id="UP000199107">
    <property type="component" value="Unassembled WGS sequence"/>
</dbReference>
<dbReference type="SUPFAM" id="SSF54106">
    <property type="entry name" value="LysM domain"/>
    <property type="match status" value="2"/>
</dbReference>
<dbReference type="Pfam" id="PF01476">
    <property type="entry name" value="LysM"/>
    <property type="match status" value="2"/>
</dbReference>
<dbReference type="InterPro" id="IPR018392">
    <property type="entry name" value="LysM"/>
</dbReference>
<evidence type="ECO:0000313" key="3">
    <source>
        <dbReference type="EMBL" id="SDK84750.1"/>
    </source>
</evidence>
<dbReference type="PANTHER" id="PTHR21666:SF270">
    <property type="entry name" value="MUREIN HYDROLASE ACTIVATOR ENVC"/>
    <property type="match status" value="1"/>
</dbReference>
<dbReference type="SMART" id="SM00257">
    <property type="entry name" value="LysM"/>
    <property type="match status" value="2"/>
</dbReference>
<dbReference type="InterPro" id="IPR036779">
    <property type="entry name" value="LysM_dom_sf"/>
</dbReference>
<accession>A0A1G9F8S0</accession>
<evidence type="ECO:0000313" key="4">
    <source>
        <dbReference type="Proteomes" id="UP000199107"/>
    </source>
</evidence>
<dbReference type="Gene3D" id="3.10.350.10">
    <property type="entry name" value="LysM domain"/>
    <property type="match status" value="2"/>
</dbReference>
<dbReference type="Gene3D" id="2.70.70.10">
    <property type="entry name" value="Glucose Permease (Domain IIA)"/>
    <property type="match status" value="1"/>
</dbReference>
<name>A0A1G9F8S0_9GAMM</name>